<dbReference type="AlphaFoldDB" id="A0A2G1UJG7"/>
<dbReference type="InterPro" id="IPR035965">
    <property type="entry name" value="PAS-like_dom_sf"/>
</dbReference>
<evidence type="ECO:0000313" key="5">
    <source>
        <dbReference type="Proteomes" id="UP000231409"/>
    </source>
</evidence>
<evidence type="ECO:0000259" key="2">
    <source>
        <dbReference type="PROSITE" id="PS50883"/>
    </source>
</evidence>
<evidence type="ECO:0000259" key="3">
    <source>
        <dbReference type="PROSITE" id="PS50887"/>
    </source>
</evidence>
<gene>
    <name evidence="4" type="ORF">CLH61_12690</name>
</gene>
<name>A0A2G1UJG7_9GAMM</name>
<dbReference type="InterPro" id="IPR000160">
    <property type="entry name" value="GGDEF_dom"/>
</dbReference>
<dbReference type="SUPFAM" id="SSF55785">
    <property type="entry name" value="PYP-like sensor domain (PAS domain)"/>
    <property type="match status" value="3"/>
</dbReference>
<dbReference type="InterPro" id="IPR050706">
    <property type="entry name" value="Cyclic-di-GMP_PDE-like"/>
</dbReference>
<dbReference type="Gene3D" id="3.30.70.270">
    <property type="match status" value="1"/>
</dbReference>
<dbReference type="Pfam" id="PF00990">
    <property type="entry name" value="GGDEF"/>
    <property type="match status" value="1"/>
</dbReference>
<dbReference type="PANTHER" id="PTHR33121">
    <property type="entry name" value="CYCLIC DI-GMP PHOSPHODIESTERASE PDEF"/>
    <property type="match status" value="1"/>
</dbReference>
<sequence length="814" mass="90847">MKEFFIRRYRSDAAGGDPRRTLIRVDDNGLVTYADAQAEAVLGYDAGALEGRPVTCLVAAREDDPFAPGNRQRMESGEAAQITLRHRDGYYFTAEVTLRLKVRDSDRAATAFISLRDQQPLDPRLLQPADSSGALGIWELDIPENQLTWSEGIYHMLELRPGAELTPEQALFYCQGSQNRLRALFRRCMRNGRPFSVTFEVVTARQRIRRLKLDGRPLHRGQPIVRLGGTITDLTGEMIQRQARSHTRQLLQATIGATDNLVAAVDRKLNLVCCNRPFQEQFALSFGITPVEGDNLSTLLASFPNERRLTERLWARAFERDSFIVEMPIAQHNNQLPVFEFHFQPLKSEQGEVTGAVHVAKDITDRLRAAGTSHFRNRHDPVTGLLNRREFIHRLNRVLGRPVTESNSHGLLYLDLDDFARFNDLCGNGSCDRYLRALASVLGVRVRQRDALARLSGDTFALLLENCNEGQARRVADNLLALTREFVFEWQGRQLATTASAGLLMIHEDSPRDGEQLIGQAADLCHTAKIAGRNRVHTSHSGTDNDSERRVRRLLELIQQSLDNDTLILEFETLRPVASATWGDHVEILARIGSDDPQEPALKPADFLPVAERFDLAKLIDRQVIRKTLGWLASQPLMEPRLKYCGFNLSLASVLDDSFPDFVETLLKELPFAAESFCFEIREADASQYPDDVAILCDGLHRIGCRIALDGAGASVASYSLAARLPVDIIKLDGGMIRGLENDPVQLVMTETLQRIAVAAGKATVATYIENDDTLRKVRTLGIHYGQGHRLSRPRPLTELTAASVPLECGPAGT</sequence>
<dbReference type="SMART" id="SM00267">
    <property type="entry name" value="GGDEF"/>
    <property type="match status" value="1"/>
</dbReference>
<dbReference type="Pfam" id="PF08448">
    <property type="entry name" value="PAS_4"/>
    <property type="match status" value="1"/>
</dbReference>
<keyword evidence="5" id="KW-1185">Reference proteome</keyword>
<feature type="domain" description="EAL" evidence="2">
    <location>
        <begin position="551"/>
        <end position="808"/>
    </location>
</feature>
<dbReference type="CDD" id="cd00130">
    <property type="entry name" value="PAS"/>
    <property type="match status" value="1"/>
</dbReference>
<dbReference type="Proteomes" id="UP000231409">
    <property type="component" value="Unassembled WGS sequence"/>
</dbReference>
<dbReference type="CDD" id="cd01949">
    <property type="entry name" value="GGDEF"/>
    <property type="match status" value="1"/>
</dbReference>
<dbReference type="EMBL" id="NTFH01000009">
    <property type="protein sequence ID" value="PHQ14617.1"/>
    <property type="molecule type" value="Genomic_DNA"/>
</dbReference>
<dbReference type="PANTHER" id="PTHR33121:SF23">
    <property type="entry name" value="CYCLIC DI-GMP PHOSPHODIESTERASE PDEB"/>
    <property type="match status" value="1"/>
</dbReference>
<dbReference type="Pfam" id="PF13426">
    <property type="entry name" value="PAS_9"/>
    <property type="match status" value="1"/>
</dbReference>
<dbReference type="InterPro" id="IPR000014">
    <property type="entry name" value="PAS"/>
</dbReference>
<dbReference type="Gene3D" id="3.20.20.450">
    <property type="entry name" value="EAL domain"/>
    <property type="match status" value="1"/>
</dbReference>
<protein>
    <submittedName>
        <fullName evidence="4">GGDEF domain-containing protein</fullName>
    </submittedName>
</protein>
<dbReference type="InterPro" id="IPR013656">
    <property type="entry name" value="PAS_4"/>
</dbReference>
<evidence type="ECO:0000256" key="1">
    <source>
        <dbReference type="ARBA" id="ARBA00022777"/>
    </source>
</evidence>
<dbReference type="InterPro" id="IPR001633">
    <property type="entry name" value="EAL_dom"/>
</dbReference>
<dbReference type="Gene3D" id="3.30.450.20">
    <property type="entry name" value="PAS domain"/>
    <property type="match status" value="3"/>
</dbReference>
<accession>A0A2G1UJG7</accession>
<dbReference type="NCBIfam" id="TIGR00254">
    <property type="entry name" value="GGDEF"/>
    <property type="match status" value="1"/>
</dbReference>
<reference evidence="4 5" key="1">
    <citation type="submission" date="2017-09" db="EMBL/GenBank/DDBJ databases">
        <title>The draft genome sequences of Marinobacter sp. PWS21.</title>
        <authorList>
            <person name="Cao J."/>
        </authorList>
    </citation>
    <scope>NUCLEOTIDE SEQUENCE [LARGE SCALE GENOMIC DNA]</scope>
    <source>
        <strain evidence="4 5">PWS21</strain>
    </source>
</reference>
<evidence type="ECO:0000313" key="4">
    <source>
        <dbReference type="EMBL" id="PHQ14617.1"/>
    </source>
</evidence>
<comment type="caution">
    <text evidence="4">The sequence shown here is derived from an EMBL/GenBank/DDBJ whole genome shotgun (WGS) entry which is preliminary data.</text>
</comment>
<organism evidence="4 5">
    <name type="scientific">Marinobacter profundi</name>
    <dbReference type="NCBI Taxonomy" id="2666256"/>
    <lineage>
        <taxon>Bacteria</taxon>
        <taxon>Pseudomonadati</taxon>
        <taxon>Pseudomonadota</taxon>
        <taxon>Gammaproteobacteria</taxon>
        <taxon>Pseudomonadales</taxon>
        <taxon>Marinobacteraceae</taxon>
        <taxon>Marinobacter</taxon>
    </lineage>
</organism>
<dbReference type="SUPFAM" id="SSF141868">
    <property type="entry name" value="EAL domain-like"/>
    <property type="match status" value="1"/>
</dbReference>
<dbReference type="RefSeq" id="WP_099615122.1">
    <property type="nucleotide sequence ID" value="NZ_KZ319372.1"/>
</dbReference>
<dbReference type="GO" id="GO:0016301">
    <property type="term" value="F:kinase activity"/>
    <property type="evidence" value="ECO:0007669"/>
    <property type="project" value="UniProtKB-KW"/>
</dbReference>
<dbReference type="SUPFAM" id="SSF55073">
    <property type="entry name" value="Nucleotide cyclase"/>
    <property type="match status" value="1"/>
</dbReference>
<dbReference type="PROSITE" id="PS50887">
    <property type="entry name" value="GGDEF"/>
    <property type="match status" value="1"/>
</dbReference>
<dbReference type="InterPro" id="IPR043128">
    <property type="entry name" value="Rev_trsase/Diguanyl_cyclase"/>
</dbReference>
<dbReference type="InterPro" id="IPR035919">
    <property type="entry name" value="EAL_sf"/>
</dbReference>
<proteinExistence type="predicted"/>
<dbReference type="GO" id="GO:0071111">
    <property type="term" value="F:cyclic-guanylate-specific phosphodiesterase activity"/>
    <property type="evidence" value="ECO:0007669"/>
    <property type="project" value="InterPro"/>
</dbReference>
<keyword evidence="1" id="KW-0808">Transferase</keyword>
<dbReference type="SMART" id="SM00052">
    <property type="entry name" value="EAL"/>
    <property type="match status" value="1"/>
</dbReference>
<dbReference type="Pfam" id="PF00563">
    <property type="entry name" value="EAL"/>
    <property type="match status" value="1"/>
</dbReference>
<feature type="domain" description="GGDEF" evidence="3">
    <location>
        <begin position="407"/>
        <end position="541"/>
    </location>
</feature>
<dbReference type="PROSITE" id="PS50883">
    <property type="entry name" value="EAL"/>
    <property type="match status" value="1"/>
</dbReference>
<keyword evidence="1" id="KW-0418">Kinase</keyword>
<dbReference type="CDD" id="cd01948">
    <property type="entry name" value="EAL"/>
    <property type="match status" value="1"/>
</dbReference>
<dbReference type="InterPro" id="IPR029787">
    <property type="entry name" value="Nucleotide_cyclase"/>
</dbReference>